<dbReference type="Proteomes" id="UP000033428">
    <property type="component" value="Unassembled WGS sequence"/>
</dbReference>
<evidence type="ECO:0000256" key="3">
    <source>
        <dbReference type="ARBA" id="ARBA00022989"/>
    </source>
</evidence>
<sequence>MHEAVDAVTNFIHLGVGDAVYLVIVGFVGGLVSGFIGSGGAFVLTPGMMSLGVPALVAVASNMCHKFPKALVGSIKRYRYGQVDVKLGIIMGVSAEAGVLYGATVQQRIKDSFGEAGSNLYVSVAFVIVLGVVGGLILKDVLKTLKAKAQNNEDEQLTKIAKWVRTVNIPGTMVYFKSIDAKISVLFTIPLGFATGMLAATIAVGGFIGVPSMMYIIGVPGLVASATELVIAFIMGVGGTLKYAMHGLVDIRLAMLILGGSLFGIQLGAIGTTYVKPYMIKVVMATIMLIVLFSRALMIPVYLSKLNLITTLSEGAAKSLTNTSFTIMIIALVVGAFIILKSLLSGVRAEKKLLAAKKR</sequence>
<dbReference type="GO" id="GO:0005886">
    <property type="term" value="C:plasma membrane"/>
    <property type="evidence" value="ECO:0007669"/>
    <property type="project" value="UniProtKB-SubCell"/>
</dbReference>
<feature type="transmembrane region" description="Helical" evidence="5">
    <location>
        <begin position="12"/>
        <end position="36"/>
    </location>
</feature>
<accession>A0A0F0CKN3</accession>
<keyword evidence="4 5" id="KW-0472">Membrane</keyword>
<dbReference type="PANTHER" id="PTHR43701">
    <property type="entry name" value="MEMBRANE TRANSPORTER PROTEIN MJ0441-RELATED"/>
    <property type="match status" value="1"/>
</dbReference>
<feature type="transmembrane region" description="Helical" evidence="5">
    <location>
        <begin position="183"/>
        <end position="208"/>
    </location>
</feature>
<evidence type="ECO:0000256" key="5">
    <source>
        <dbReference type="RuleBase" id="RU363041"/>
    </source>
</evidence>
<feature type="transmembrane region" description="Helical" evidence="5">
    <location>
        <begin position="324"/>
        <end position="344"/>
    </location>
</feature>
<evidence type="ECO:0000256" key="2">
    <source>
        <dbReference type="ARBA" id="ARBA00022692"/>
    </source>
</evidence>
<organism evidence="6 7">
    <name type="scientific">Candidatus Omnitrophus magneticus</name>
    <dbReference type="NCBI Taxonomy" id="1609969"/>
    <lineage>
        <taxon>Bacteria</taxon>
        <taxon>Pseudomonadati</taxon>
        <taxon>Candidatus Omnitrophota</taxon>
        <taxon>Candidatus Omnitrophus</taxon>
    </lineage>
</organism>
<dbReference type="InterPro" id="IPR002781">
    <property type="entry name" value="TM_pro_TauE-like"/>
</dbReference>
<keyword evidence="7" id="KW-1185">Reference proteome</keyword>
<evidence type="ECO:0000256" key="1">
    <source>
        <dbReference type="ARBA" id="ARBA00004141"/>
    </source>
</evidence>
<keyword evidence="3 5" id="KW-1133">Transmembrane helix</keyword>
<dbReference type="AlphaFoldDB" id="A0A0F0CKN3"/>
<proteinExistence type="inferred from homology"/>
<dbReference type="PANTHER" id="PTHR43701:SF12">
    <property type="entry name" value="MEMBRANE TRANSPORTER PROTEIN YTNM-RELATED"/>
    <property type="match status" value="1"/>
</dbReference>
<comment type="subcellular location">
    <subcellularLocation>
        <location evidence="5">Cell membrane</location>
        <topology evidence="5">Multi-pass membrane protein</topology>
    </subcellularLocation>
    <subcellularLocation>
        <location evidence="1">Membrane</location>
        <topology evidence="1">Multi-pass membrane protein</topology>
    </subcellularLocation>
</comment>
<reference evidence="6 7" key="1">
    <citation type="submission" date="2015-02" db="EMBL/GenBank/DDBJ databases">
        <title>Single-cell genomics of uncultivated deep-branching MTB reveals a conserved set of magnetosome genes.</title>
        <authorList>
            <person name="Kolinko S."/>
            <person name="Richter M."/>
            <person name="Glockner F.O."/>
            <person name="Brachmann A."/>
            <person name="Schuler D."/>
        </authorList>
    </citation>
    <scope>NUCLEOTIDE SEQUENCE [LARGE SCALE GENOMIC DNA]</scope>
    <source>
        <strain evidence="6">SKK-01</strain>
    </source>
</reference>
<feature type="transmembrane region" description="Helical" evidence="5">
    <location>
        <begin position="214"/>
        <end position="241"/>
    </location>
</feature>
<evidence type="ECO:0000313" key="6">
    <source>
        <dbReference type="EMBL" id="KJJ83787.1"/>
    </source>
</evidence>
<feature type="transmembrane region" description="Helical" evidence="5">
    <location>
        <begin position="42"/>
        <end position="64"/>
    </location>
</feature>
<name>A0A0F0CKN3_9BACT</name>
<dbReference type="PATRIC" id="fig|1609969.3.peg.2516"/>
<keyword evidence="2 5" id="KW-0812">Transmembrane</keyword>
<gene>
    <name evidence="6" type="ORF">OMAG_002346</name>
</gene>
<comment type="similarity">
    <text evidence="5">Belongs to the 4-toluene sulfonate uptake permease (TSUP) (TC 2.A.102) family.</text>
</comment>
<feature type="transmembrane region" description="Helical" evidence="5">
    <location>
        <begin position="253"/>
        <end position="272"/>
    </location>
</feature>
<feature type="transmembrane region" description="Helical" evidence="5">
    <location>
        <begin position="116"/>
        <end position="138"/>
    </location>
</feature>
<dbReference type="EMBL" id="JYNY01000485">
    <property type="protein sequence ID" value="KJJ83787.1"/>
    <property type="molecule type" value="Genomic_DNA"/>
</dbReference>
<evidence type="ECO:0000256" key="4">
    <source>
        <dbReference type="ARBA" id="ARBA00023136"/>
    </source>
</evidence>
<dbReference type="Pfam" id="PF01925">
    <property type="entry name" value="TauE"/>
    <property type="match status" value="1"/>
</dbReference>
<feature type="transmembrane region" description="Helical" evidence="5">
    <location>
        <begin position="278"/>
        <end position="303"/>
    </location>
</feature>
<dbReference type="InterPro" id="IPR051598">
    <property type="entry name" value="TSUP/Inactive_protease-like"/>
</dbReference>
<protein>
    <recommendedName>
        <fullName evidence="5">Probable membrane transporter protein</fullName>
    </recommendedName>
</protein>
<comment type="caution">
    <text evidence="6">The sequence shown here is derived from an EMBL/GenBank/DDBJ whole genome shotgun (WGS) entry which is preliminary data.</text>
</comment>
<keyword evidence="5" id="KW-1003">Cell membrane</keyword>
<evidence type="ECO:0000313" key="7">
    <source>
        <dbReference type="Proteomes" id="UP000033428"/>
    </source>
</evidence>